<evidence type="ECO:0000256" key="2">
    <source>
        <dbReference type="ARBA" id="ARBA00022722"/>
    </source>
</evidence>
<evidence type="ECO:0000256" key="4">
    <source>
        <dbReference type="ARBA" id="ARBA00022839"/>
    </source>
</evidence>
<dbReference type="CDD" id="cd04489">
    <property type="entry name" value="ExoVII_LU_OBF"/>
    <property type="match status" value="1"/>
</dbReference>
<evidence type="ECO:0000259" key="8">
    <source>
        <dbReference type="Pfam" id="PF13742"/>
    </source>
</evidence>
<dbReference type="GO" id="GO:0006308">
    <property type="term" value="P:DNA catabolic process"/>
    <property type="evidence" value="ECO:0007669"/>
    <property type="project" value="UniProtKB-UniRule"/>
</dbReference>
<accession>A0AAI9K4Q5</accession>
<dbReference type="NCBIfam" id="TIGR00237">
    <property type="entry name" value="xseA"/>
    <property type="match status" value="1"/>
</dbReference>
<reference evidence="9" key="1">
    <citation type="submission" date="2020-06" db="EMBL/GenBank/DDBJ databases">
        <title>Characterization of fructooligosaccharide metabolism and fructooligosaccharide-degrading enzymes in human commensal butyrate producers.</title>
        <authorList>
            <person name="Tanno H."/>
            <person name="Fujii T."/>
            <person name="Hirano K."/>
            <person name="Maeno S."/>
            <person name="Tonozuka T."/>
            <person name="Sakamoto M."/>
            <person name="Ohkuma M."/>
            <person name="Tochio T."/>
            <person name="Endo A."/>
        </authorList>
    </citation>
    <scope>NUCLEOTIDE SEQUENCE</scope>
    <source>
        <strain evidence="9">JCM 31265</strain>
    </source>
</reference>
<dbReference type="PANTHER" id="PTHR30008">
    <property type="entry name" value="EXODEOXYRIBONUCLEASE 7 LARGE SUBUNIT"/>
    <property type="match status" value="1"/>
</dbReference>
<feature type="domain" description="Exonuclease VII large subunit C-terminal" evidence="7">
    <location>
        <begin position="127"/>
        <end position="416"/>
    </location>
</feature>
<gene>
    <name evidence="5 9" type="primary">xseA</name>
    <name evidence="9" type="ORF">COEU31_11470</name>
</gene>
<evidence type="ECO:0000256" key="3">
    <source>
        <dbReference type="ARBA" id="ARBA00022801"/>
    </source>
</evidence>
<evidence type="ECO:0000259" key="7">
    <source>
        <dbReference type="Pfam" id="PF02601"/>
    </source>
</evidence>
<keyword evidence="3 5" id="KW-0378">Hydrolase</keyword>
<keyword evidence="1 5" id="KW-0963">Cytoplasm</keyword>
<evidence type="ECO:0000256" key="1">
    <source>
        <dbReference type="ARBA" id="ARBA00022490"/>
    </source>
</evidence>
<dbReference type="Proteomes" id="UP000660047">
    <property type="component" value="Unassembled WGS sequence"/>
</dbReference>
<keyword evidence="4 5" id="KW-0269">Exonuclease</keyword>
<comment type="subcellular location">
    <subcellularLocation>
        <location evidence="5 6">Cytoplasm</location>
    </subcellularLocation>
</comment>
<comment type="caution">
    <text evidence="9">The sequence shown here is derived from an EMBL/GenBank/DDBJ whole genome shotgun (WGS) entry which is preliminary data.</text>
</comment>
<evidence type="ECO:0000313" key="9">
    <source>
        <dbReference type="EMBL" id="GFO94101.1"/>
    </source>
</evidence>
<evidence type="ECO:0000256" key="5">
    <source>
        <dbReference type="HAMAP-Rule" id="MF_00378"/>
    </source>
</evidence>
<dbReference type="GO" id="GO:0003676">
    <property type="term" value="F:nucleic acid binding"/>
    <property type="evidence" value="ECO:0007669"/>
    <property type="project" value="InterPro"/>
</dbReference>
<evidence type="ECO:0000256" key="6">
    <source>
        <dbReference type="RuleBase" id="RU004355"/>
    </source>
</evidence>
<dbReference type="InterPro" id="IPR025824">
    <property type="entry name" value="OB-fold_nuc-bd_dom"/>
</dbReference>
<dbReference type="Pfam" id="PF13742">
    <property type="entry name" value="tRNA_anti_2"/>
    <property type="match status" value="1"/>
</dbReference>
<dbReference type="PANTHER" id="PTHR30008:SF0">
    <property type="entry name" value="EXODEOXYRIBONUCLEASE 7 LARGE SUBUNIT"/>
    <property type="match status" value="1"/>
</dbReference>
<sequence length="426" mass="47166">MPQQNNIYTVKELNERIQELVSGEPWLGSLGVEGEITGLGTDKRGHMYFSLKDPSGVLAAVMFAGKQVYGLKFAPKNGDKVHAFGHIDVFVRDGKYQLYVDRLVRVGDGEVNAKLERLIARLDGMGLFSQEYKKPIPAYPRRIGIVTAGAKAAISDIRAVAKRRDPYAQLYCYPATVQGQYAAADISRGIEILDSMGLDLIIVGRGGGSKEDLWAFNEEQVAWAIFNAETPIISATGHEIDTTVADMVADRRESNPSTAVMHALPVVAETVAGFDRRLEQLTMLISGRIDRLARSLDGYDRQLRLLSPSGRMDSQRQQLDRIEKQINELMADKIEDRSMRCDRLHDRMKSAMVRKYDMTRNALAVMTERIHGLSPTAKLINGFGYISSDGEPVRSVVGITPGDDIEITLHDGRIQAVVADVTGQEE</sequence>
<comment type="catalytic activity">
    <reaction evidence="5 6">
        <text>Exonucleolytic cleavage in either 5'- to 3'- or 3'- to 5'-direction to yield nucleoside 5'-phosphates.</text>
        <dbReference type="EC" id="3.1.11.6"/>
    </reaction>
</comment>
<comment type="subunit">
    <text evidence="5">Heterooligomer composed of large and small subunits.</text>
</comment>
<dbReference type="AlphaFoldDB" id="A0AAI9K4Q5"/>
<evidence type="ECO:0000313" key="10">
    <source>
        <dbReference type="Proteomes" id="UP000660047"/>
    </source>
</evidence>
<protein>
    <recommendedName>
        <fullName evidence="5">Exodeoxyribonuclease 7 large subunit</fullName>
        <ecNumber evidence="5">3.1.11.6</ecNumber>
    </recommendedName>
    <alternativeName>
        <fullName evidence="5">Exodeoxyribonuclease VII large subunit</fullName>
        <shortName evidence="5">Exonuclease VII large subunit</shortName>
    </alternativeName>
</protein>
<dbReference type="InterPro" id="IPR003753">
    <property type="entry name" value="Exonuc_VII_L"/>
</dbReference>
<dbReference type="GO" id="GO:0009318">
    <property type="term" value="C:exodeoxyribonuclease VII complex"/>
    <property type="evidence" value="ECO:0007669"/>
    <property type="project" value="UniProtKB-UniRule"/>
</dbReference>
<dbReference type="EMBL" id="BLYL01000005">
    <property type="protein sequence ID" value="GFO94101.1"/>
    <property type="molecule type" value="Genomic_DNA"/>
</dbReference>
<comment type="function">
    <text evidence="5">Bidirectionally degrades single-stranded DNA into large acid-insoluble oligonucleotides, which are then degraded further into small acid-soluble oligonucleotides.</text>
</comment>
<dbReference type="GO" id="GO:0005737">
    <property type="term" value="C:cytoplasm"/>
    <property type="evidence" value="ECO:0007669"/>
    <property type="project" value="UniProtKB-SubCell"/>
</dbReference>
<feature type="domain" description="OB-fold nucleic acid binding" evidence="8">
    <location>
        <begin position="8"/>
        <end position="103"/>
    </location>
</feature>
<name>A0AAI9K4Q5_9FIRM</name>
<dbReference type="Pfam" id="PF02601">
    <property type="entry name" value="Exonuc_VII_L"/>
    <property type="match status" value="1"/>
</dbReference>
<keyword evidence="2 5" id="KW-0540">Nuclease</keyword>
<dbReference type="RefSeq" id="WP_022216695.1">
    <property type="nucleotide sequence ID" value="NZ_BLYL01000005.1"/>
</dbReference>
<proteinExistence type="inferred from homology"/>
<comment type="similarity">
    <text evidence="5 6">Belongs to the XseA family.</text>
</comment>
<dbReference type="GO" id="GO:0008855">
    <property type="term" value="F:exodeoxyribonuclease VII activity"/>
    <property type="evidence" value="ECO:0007669"/>
    <property type="project" value="UniProtKB-UniRule"/>
</dbReference>
<dbReference type="EC" id="3.1.11.6" evidence="5"/>
<dbReference type="HAMAP" id="MF_00378">
    <property type="entry name" value="Exonuc_7_L"/>
    <property type="match status" value="1"/>
</dbReference>
<dbReference type="InterPro" id="IPR020579">
    <property type="entry name" value="Exonuc_VII_lsu_C"/>
</dbReference>
<organism evidence="9 10">
    <name type="scientific">Coprococcus eutactus</name>
    <dbReference type="NCBI Taxonomy" id="33043"/>
    <lineage>
        <taxon>Bacteria</taxon>
        <taxon>Bacillati</taxon>
        <taxon>Bacillota</taxon>
        <taxon>Clostridia</taxon>
        <taxon>Lachnospirales</taxon>
        <taxon>Lachnospiraceae</taxon>
        <taxon>Coprococcus</taxon>
    </lineage>
</organism>